<feature type="compositionally biased region" description="Basic and acidic residues" evidence="1">
    <location>
        <begin position="220"/>
        <end position="237"/>
    </location>
</feature>
<evidence type="ECO:0000313" key="3">
    <source>
        <dbReference type="Proteomes" id="UP000503591"/>
    </source>
</evidence>
<name>A0A6M3T932_9CAUD</name>
<feature type="region of interest" description="Disordered" evidence="1">
    <location>
        <begin position="220"/>
        <end position="258"/>
    </location>
</feature>
<reference evidence="2 3" key="1">
    <citation type="journal article" date="2020" name="Microb. Biotechnol.">
        <title>Phage biocontrol to combat Pseudomonas syringae pathogens causing disease in cherry.</title>
        <authorList>
            <person name="Rabiey M."/>
            <person name="Roy S.R."/>
            <person name="Holtappels D."/>
            <person name="Franceschetti L."/>
            <person name="Quilty B.J."/>
            <person name="Creeth R."/>
            <person name="Sundin G.W."/>
            <person name="Wagemans J."/>
            <person name="Lavigne R."/>
            <person name="Jackson R.W."/>
        </authorList>
    </citation>
    <scope>NUCLEOTIDE SEQUENCE [LARGE SCALE GENOMIC DNA]</scope>
</reference>
<proteinExistence type="predicted"/>
<gene>
    <name evidence="2" type="ORF">PssvBMR4_gp20</name>
</gene>
<accession>A0A6M3T932</accession>
<organism evidence="2 3">
    <name type="scientific">Pseudomonas phage MR4</name>
    <dbReference type="NCBI Taxonomy" id="2711171"/>
    <lineage>
        <taxon>Viruses</taxon>
        <taxon>Duplodnaviria</taxon>
        <taxon>Heunggongvirae</taxon>
        <taxon>Uroviricota</taxon>
        <taxon>Caudoviricetes</taxon>
        <taxon>Autographivirales</taxon>
        <taxon>Gajwadongvirus</taxon>
        <taxon>Gajwadongvirus MR4</taxon>
    </lineage>
</organism>
<dbReference type="EMBL" id="MT104467">
    <property type="protein sequence ID" value="QJD54718.1"/>
    <property type="molecule type" value="Genomic_DNA"/>
</dbReference>
<evidence type="ECO:0000256" key="1">
    <source>
        <dbReference type="SAM" id="MobiDB-lite"/>
    </source>
</evidence>
<protein>
    <submittedName>
        <fullName evidence="2">Uncharacterized protein</fullName>
    </submittedName>
</protein>
<sequence>MSLDNFDFGADLAEASGVKRVNPEVGLHFARLRSVIHLGSIAAMYRGKPKPPVNKAAFIFELKGDLDEIDDLHPDNGEPLCIGIGVNLTKGDNAKLTEVMAALISKKEMEEGTVKGMDDLIGRVCQLDLKGSDAKGDDGKPKYVDIKSLSPVAKAFAAQIPELSVAGVGHCRLSQLSMAAMDELNVFLDVQEGIMKSEEWKAGTHPAIALVEEIRKERPNYAKAEKKAEKKADKGADEPQGEQEPSKPAEQMNTDEEF</sequence>
<keyword evidence="3" id="KW-1185">Reference proteome</keyword>
<evidence type="ECO:0000313" key="2">
    <source>
        <dbReference type="EMBL" id="QJD54718.1"/>
    </source>
</evidence>
<dbReference type="Proteomes" id="UP000503591">
    <property type="component" value="Genome"/>
</dbReference>